<dbReference type="EMBL" id="CP002551">
    <property type="protein sequence ID" value="ADZ08735.1"/>
    <property type="molecule type" value="Genomic_DNA"/>
</dbReference>
<keyword evidence="11" id="KW-1185">Reference proteome</keyword>
<accession>F0T9I7</accession>
<dbReference type="GO" id="GO:0030643">
    <property type="term" value="P:intracellular phosphate ion homeostasis"/>
    <property type="evidence" value="ECO:0007669"/>
    <property type="project" value="InterPro"/>
</dbReference>
<dbReference type="FunFam" id="1.20.58.220:FF:000004">
    <property type="entry name" value="Phosphate-specific transport system accessory protein PhoU"/>
    <property type="match status" value="1"/>
</dbReference>
<dbReference type="GO" id="GO:0005737">
    <property type="term" value="C:cytoplasm"/>
    <property type="evidence" value="ECO:0007669"/>
    <property type="project" value="UniProtKB-SubCell"/>
</dbReference>
<evidence type="ECO:0000256" key="8">
    <source>
        <dbReference type="SAM" id="Coils"/>
    </source>
</evidence>
<dbReference type="eggNOG" id="arCOG00232">
    <property type="taxonomic scope" value="Archaea"/>
</dbReference>
<evidence type="ECO:0000256" key="7">
    <source>
        <dbReference type="PIRNR" id="PIRNR003107"/>
    </source>
</evidence>
<protein>
    <recommendedName>
        <fullName evidence="7">Phosphate-specific transport system accessory protein PhoU</fullName>
    </recommendedName>
</protein>
<dbReference type="KEGG" id="mel:Metbo_0483"/>
<name>F0T9I7_METLA</name>
<dbReference type="GO" id="GO:0006817">
    <property type="term" value="P:phosphate ion transport"/>
    <property type="evidence" value="ECO:0007669"/>
    <property type="project" value="UniProtKB-KW"/>
</dbReference>
<keyword evidence="4 7" id="KW-0813">Transport</keyword>
<evidence type="ECO:0000256" key="6">
    <source>
        <dbReference type="ARBA" id="ARBA00022592"/>
    </source>
</evidence>
<dbReference type="Gene3D" id="1.20.58.220">
    <property type="entry name" value="Phosphate transport system protein phou homolog 2, domain 2"/>
    <property type="match status" value="1"/>
</dbReference>
<dbReference type="NCBIfam" id="TIGR02135">
    <property type="entry name" value="phoU_full"/>
    <property type="match status" value="1"/>
</dbReference>
<evidence type="ECO:0000313" key="10">
    <source>
        <dbReference type="EMBL" id="ADZ08735.1"/>
    </source>
</evidence>
<dbReference type="AlphaFoldDB" id="F0T9I7"/>
<evidence type="ECO:0000256" key="3">
    <source>
        <dbReference type="ARBA" id="ARBA00011738"/>
    </source>
</evidence>
<dbReference type="InterPro" id="IPR038078">
    <property type="entry name" value="PhoU-like_sf"/>
</dbReference>
<dbReference type="GO" id="GO:0045936">
    <property type="term" value="P:negative regulation of phosphate metabolic process"/>
    <property type="evidence" value="ECO:0007669"/>
    <property type="project" value="InterPro"/>
</dbReference>
<dbReference type="STRING" id="877455.Metbo_0483"/>
<dbReference type="PANTHER" id="PTHR42930:SF3">
    <property type="entry name" value="PHOSPHATE-SPECIFIC TRANSPORT SYSTEM ACCESSORY PROTEIN PHOU"/>
    <property type="match status" value="1"/>
</dbReference>
<organism evidence="10 11">
    <name type="scientific">Methanobacterium lacus (strain AL-21)</name>
    <dbReference type="NCBI Taxonomy" id="877455"/>
    <lineage>
        <taxon>Archaea</taxon>
        <taxon>Methanobacteriati</taxon>
        <taxon>Methanobacteriota</taxon>
        <taxon>Methanomada group</taxon>
        <taxon>Methanobacteria</taxon>
        <taxon>Methanobacteriales</taxon>
        <taxon>Methanobacteriaceae</taxon>
        <taxon>Methanobacterium</taxon>
    </lineage>
</organism>
<evidence type="ECO:0000313" key="11">
    <source>
        <dbReference type="Proteomes" id="UP000007490"/>
    </source>
</evidence>
<dbReference type="SUPFAM" id="SSF109755">
    <property type="entry name" value="PhoU-like"/>
    <property type="match status" value="1"/>
</dbReference>
<feature type="domain" description="PhoU" evidence="9">
    <location>
        <begin position="20"/>
        <end position="107"/>
    </location>
</feature>
<dbReference type="RefSeq" id="WP_013644086.1">
    <property type="nucleotide sequence ID" value="NC_015216.1"/>
</dbReference>
<dbReference type="GeneID" id="10276923"/>
<comment type="subunit">
    <text evidence="3 7">Homodimer.</text>
</comment>
<keyword evidence="5 7" id="KW-0963">Cytoplasm</keyword>
<keyword evidence="8" id="KW-0175">Coiled coil</keyword>
<dbReference type="Pfam" id="PF01895">
    <property type="entry name" value="PhoU"/>
    <property type="match status" value="2"/>
</dbReference>
<dbReference type="InterPro" id="IPR026022">
    <property type="entry name" value="PhoU_dom"/>
</dbReference>
<reference evidence="11" key="1">
    <citation type="submission" date="2011-02" db="EMBL/GenBank/DDBJ databases">
        <title>Complete sequence of Methanobacterium sp. AL-21.</title>
        <authorList>
            <consortium name="US DOE Joint Genome Institute"/>
            <person name="Lucas S."/>
            <person name="Copeland A."/>
            <person name="Lapidus A."/>
            <person name="Cheng J.-F."/>
            <person name="Goodwin L."/>
            <person name="Pitluck S."/>
            <person name="Chertkov O."/>
            <person name="Detter J.C."/>
            <person name="Han C."/>
            <person name="Tapia R."/>
            <person name="Land M."/>
            <person name="Hauser L."/>
            <person name="Kyrpides N."/>
            <person name="Ivanova N."/>
            <person name="Mikhailova N."/>
            <person name="Pagani I."/>
            <person name="Cadillo-Quiroz H."/>
            <person name="Imachi H."/>
            <person name="Zinder S."/>
            <person name="Liu W."/>
            <person name="Woyke T."/>
        </authorList>
    </citation>
    <scope>NUCLEOTIDE SEQUENCE [LARGE SCALE GENOMIC DNA]</scope>
    <source>
        <strain evidence="11">AL-21</strain>
    </source>
</reference>
<comment type="function">
    <text evidence="7">Plays a role in the regulation of phosphate uptake.</text>
</comment>
<evidence type="ECO:0000256" key="4">
    <source>
        <dbReference type="ARBA" id="ARBA00022448"/>
    </source>
</evidence>
<comment type="similarity">
    <text evidence="2 7">Belongs to the PhoU family.</text>
</comment>
<dbReference type="PANTHER" id="PTHR42930">
    <property type="entry name" value="PHOSPHATE-SPECIFIC TRANSPORT SYSTEM ACCESSORY PROTEIN PHOU"/>
    <property type="match status" value="1"/>
</dbReference>
<evidence type="ECO:0000256" key="1">
    <source>
        <dbReference type="ARBA" id="ARBA00004496"/>
    </source>
</evidence>
<dbReference type="Proteomes" id="UP000007490">
    <property type="component" value="Chromosome"/>
</dbReference>
<evidence type="ECO:0000256" key="2">
    <source>
        <dbReference type="ARBA" id="ARBA00008107"/>
    </source>
</evidence>
<evidence type="ECO:0000259" key="9">
    <source>
        <dbReference type="Pfam" id="PF01895"/>
    </source>
</evidence>
<dbReference type="OrthoDB" id="7738at2157"/>
<feature type="coiled-coil region" evidence="8">
    <location>
        <begin position="6"/>
        <end position="66"/>
    </location>
</feature>
<proteinExistence type="inferred from homology"/>
<keyword evidence="6 7" id="KW-0592">Phosphate transport</keyword>
<feature type="domain" description="PhoU" evidence="9">
    <location>
        <begin position="124"/>
        <end position="208"/>
    </location>
</feature>
<sequence>MKKYPRIQFQKRLDQLRNDVEEMGQTSLDSYKNAIDAFKNYDSELVNKVIRNHQKLQEMNYNLEQEAMSIIASEQPVAKDLRFIETSIKVASHLKRMGGLASNIADVAEHIKDEEIPEKPMNDITHMSDIVDGMVSKSLSAFLNEDMNLVRELKRDDDKVDDLFDQALNDISNSMFQEKEAISYMISLLFVARFLERIADRAENIGDRTIYMITCEKPGVADKLNQLINDEEKK</sequence>
<dbReference type="PIRSF" id="PIRSF003107">
    <property type="entry name" value="PhoU"/>
    <property type="match status" value="1"/>
</dbReference>
<evidence type="ECO:0000256" key="5">
    <source>
        <dbReference type="ARBA" id="ARBA00022490"/>
    </source>
</evidence>
<dbReference type="HOGENOM" id="CLU_078518_2_0_2"/>
<gene>
    <name evidence="10" type="ordered locus">Metbo_0483</name>
</gene>
<reference evidence="10 11" key="2">
    <citation type="journal article" date="2014" name="Int. J. Syst. Evol. Microbiol.">
        <title>Methanobacterium paludis sp. nov. and a novel strain of Methanobacterium lacus isolated from northern peatlands.</title>
        <authorList>
            <person name="Cadillo-Quiroz H."/>
            <person name="Brauer S.L."/>
            <person name="Goodson N."/>
            <person name="Yavitt J.B."/>
            <person name="Zinder S.H."/>
        </authorList>
    </citation>
    <scope>NUCLEOTIDE SEQUENCE [LARGE SCALE GENOMIC DNA]</scope>
    <source>
        <strain evidence="10 11">AL-21</strain>
    </source>
</reference>
<dbReference type="InterPro" id="IPR028366">
    <property type="entry name" value="PhoU"/>
</dbReference>
<comment type="subcellular location">
    <subcellularLocation>
        <location evidence="1 7">Cytoplasm</location>
    </subcellularLocation>
</comment>